<accession>A0A0F9DRA2</accession>
<comment type="caution">
    <text evidence="1">The sequence shown here is derived from an EMBL/GenBank/DDBJ whole genome shotgun (WGS) entry which is preliminary data.</text>
</comment>
<dbReference type="EMBL" id="LAZR01027902">
    <property type="protein sequence ID" value="KKL64244.1"/>
    <property type="molecule type" value="Genomic_DNA"/>
</dbReference>
<gene>
    <name evidence="1" type="ORF">LCGC14_2166940</name>
</gene>
<proteinExistence type="predicted"/>
<evidence type="ECO:0000313" key="1">
    <source>
        <dbReference type="EMBL" id="KKL64244.1"/>
    </source>
</evidence>
<organism evidence="1">
    <name type="scientific">marine sediment metagenome</name>
    <dbReference type="NCBI Taxonomy" id="412755"/>
    <lineage>
        <taxon>unclassified sequences</taxon>
        <taxon>metagenomes</taxon>
        <taxon>ecological metagenomes</taxon>
    </lineage>
</organism>
<name>A0A0F9DRA2_9ZZZZ</name>
<dbReference type="AlphaFoldDB" id="A0A0F9DRA2"/>
<sequence length="102" mass="11715">MLNWFRRVRCLLRGHDLRTSDLAGIGKGPSYPGDTEVAFRCYRGGHYVRLFFHAHDWVRGPGDWHSAPQCACGDGWNGTVEEYFAWADKFDLRNVVKPTLET</sequence>
<reference evidence="1" key="1">
    <citation type="journal article" date="2015" name="Nature">
        <title>Complex archaea that bridge the gap between prokaryotes and eukaryotes.</title>
        <authorList>
            <person name="Spang A."/>
            <person name="Saw J.H."/>
            <person name="Jorgensen S.L."/>
            <person name="Zaremba-Niedzwiedzka K."/>
            <person name="Martijn J."/>
            <person name="Lind A.E."/>
            <person name="van Eijk R."/>
            <person name="Schleper C."/>
            <person name="Guy L."/>
            <person name="Ettema T.J."/>
        </authorList>
    </citation>
    <scope>NUCLEOTIDE SEQUENCE</scope>
</reference>
<protein>
    <submittedName>
        <fullName evidence="1">Uncharacterized protein</fullName>
    </submittedName>
</protein>